<proteinExistence type="predicted"/>
<protein>
    <submittedName>
        <fullName evidence="1">Uncharacterized protein</fullName>
    </submittedName>
</protein>
<dbReference type="EMBL" id="JDRX01000032">
    <property type="protein sequence ID" value="KGN00604.1"/>
    <property type="molecule type" value="Genomic_DNA"/>
</dbReference>
<accession>A0AA88ZTB5</accession>
<evidence type="ECO:0000313" key="1">
    <source>
        <dbReference type="EMBL" id="KGN00604.1"/>
    </source>
</evidence>
<dbReference type="AlphaFoldDB" id="A0AA88ZTB5"/>
<sequence length="100" mass="11555">MVLIKINEVPTTREGLRERTSRAWRINPSRLYNQDKLISVYKGEILEVYKILGYEVDESLDGRVVFNLEEIESDLKGKKIVTKTSNPCTIVETLTLKDLK</sequence>
<name>A0AA88ZTB5_CLONO</name>
<gene>
    <name evidence="1" type="ORF">Z969_09690</name>
</gene>
<organism evidence="1 2">
    <name type="scientific">Clostridium novyi A str. 4570</name>
    <dbReference type="NCBI Taxonomy" id="1444290"/>
    <lineage>
        <taxon>Bacteria</taxon>
        <taxon>Bacillati</taxon>
        <taxon>Bacillota</taxon>
        <taxon>Clostridia</taxon>
        <taxon>Eubacteriales</taxon>
        <taxon>Clostridiaceae</taxon>
        <taxon>Clostridium</taxon>
    </lineage>
</organism>
<dbReference type="RefSeq" id="WP_039250737.1">
    <property type="nucleotide sequence ID" value="NZ_JDRX01000032.1"/>
</dbReference>
<evidence type="ECO:0000313" key="2">
    <source>
        <dbReference type="Proteomes" id="UP000030016"/>
    </source>
</evidence>
<dbReference type="Proteomes" id="UP000030016">
    <property type="component" value="Unassembled WGS sequence"/>
</dbReference>
<reference evidence="1 2" key="1">
    <citation type="submission" date="2014-01" db="EMBL/GenBank/DDBJ databases">
        <title>Plasmidome dynamics in the species complex Clostridium novyi sensu lato converts strains of independent lineages into distinctly different pathogens.</title>
        <authorList>
            <person name="Skarin H."/>
            <person name="Segerman B."/>
        </authorList>
    </citation>
    <scope>NUCLEOTIDE SEQUENCE [LARGE SCALE GENOMIC DNA]</scope>
    <source>
        <strain evidence="1 2">4570</strain>
    </source>
</reference>
<comment type="caution">
    <text evidence="1">The sequence shown here is derived from an EMBL/GenBank/DDBJ whole genome shotgun (WGS) entry which is preliminary data.</text>
</comment>